<sequence>MKASSNEQQPHIKSVVRSFVRSFLFNQLMMMMMAKIIFLVIILMMIDIGQSQSSSIFNDSMIINRRNDDQQRNLDQQIIKSIPKLNLASFGIEIGGKKVNDDNDRIKTAKIDDSNVYKTNERNRYGNIDDDDNIRRRNRERLENFRNSLREIEWEYLDRRQTSTRRPLSSSTTTTTTTTTTTYRPRPTSKSPNEYPIRDCRQECVPQHYLQHYYIKNCRSIFSRDCNCAKRFNCPDDVINSNGIDRKQSKTARTILDDDDDDNYCILDNRKRYEIGQSIPIPNQPCSVCRCRQDYSIRINNNNDNNNNSDGRIRNQRSSKTRIDCSQIIDCPELAFGVRPSRPNCYFAYSHDRCCGVEICPDQLKWDDYRHSKCRYQNRTYRYGEQIDLIENRCKHCVCNEHWNEYDPESSTESCVDQTCPIDYYYRQNCLPIYQPDRCCPVDYICPWQQNITTSMIVDKNNNDYLYRKYLLNPDYMANEKPNGNSKYHCWLNGQQYRLGSRIHIRKNLTEFQIKCAMCQCKIPPLMTCVINDRCFIDNDN</sequence>
<reference evidence="3" key="1">
    <citation type="submission" date="2025-08" db="UniProtKB">
        <authorList>
            <consortium name="RefSeq"/>
        </authorList>
    </citation>
    <scope>IDENTIFICATION</scope>
    <source>
        <strain evidence="3">Airmid</strain>
    </source>
</reference>
<keyword evidence="2" id="KW-1185">Reference proteome</keyword>
<protein>
    <submittedName>
        <fullName evidence="3">Uncharacterized protein LOC113789136</fullName>
    </submittedName>
</protein>
<evidence type="ECO:0000313" key="2">
    <source>
        <dbReference type="Proteomes" id="UP000515146"/>
    </source>
</evidence>
<dbReference type="AlphaFoldDB" id="A0A6P6XLY5"/>
<accession>A0A6P6XLY5</accession>
<name>A0A6P6XLY5_DERPT</name>
<dbReference type="RefSeq" id="XP_027194432.1">
    <property type="nucleotide sequence ID" value="XM_027338631.1"/>
</dbReference>
<feature type="region of interest" description="Disordered" evidence="1">
    <location>
        <begin position="161"/>
        <end position="194"/>
    </location>
</feature>
<dbReference type="OrthoDB" id="6511869at2759"/>
<proteinExistence type="predicted"/>
<dbReference type="OMA" id="CCGVEIC"/>
<evidence type="ECO:0000256" key="1">
    <source>
        <dbReference type="SAM" id="MobiDB-lite"/>
    </source>
</evidence>
<organism evidence="2 3">
    <name type="scientific">Dermatophagoides pteronyssinus</name>
    <name type="common">European house dust mite</name>
    <dbReference type="NCBI Taxonomy" id="6956"/>
    <lineage>
        <taxon>Eukaryota</taxon>
        <taxon>Metazoa</taxon>
        <taxon>Ecdysozoa</taxon>
        <taxon>Arthropoda</taxon>
        <taxon>Chelicerata</taxon>
        <taxon>Arachnida</taxon>
        <taxon>Acari</taxon>
        <taxon>Acariformes</taxon>
        <taxon>Sarcoptiformes</taxon>
        <taxon>Astigmata</taxon>
        <taxon>Psoroptidia</taxon>
        <taxon>Analgoidea</taxon>
        <taxon>Pyroglyphidae</taxon>
        <taxon>Dermatophagoidinae</taxon>
        <taxon>Dermatophagoides</taxon>
    </lineage>
</organism>
<dbReference type="Proteomes" id="UP000515146">
    <property type="component" value="Unplaced"/>
</dbReference>
<gene>
    <name evidence="3" type="primary">LOC113789136</name>
</gene>
<feature type="compositionally biased region" description="Low complexity" evidence="1">
    <location>
        <begin position="164"/>
        <end position="192"/>
    </location>
</feature>
<dbReference type="InParanoid" id="A0A6P6XLY5"/>
<evidence type="ECO:0000313" key="3">
    <source>
        <dbReference type="RefSeq" id="XP_027194432.1"/>
    </source>
</evidence>
<dbReference type="KEGG" id="dpte:113789136"/>